<keyword evidence="1" id="KW-0472">Membrane</keyword>
<organism evidence="2">
    <name type="scientific">marine sediment metagenome</name>
    <dbReference type="NCBI Taxonomy" id="412755"/>
    <lineage>
        <taxon>unclassified sequences</taxon>
        <taxon>metagenomes</taxon>
        <taxon>ecological metagenomes</taxon>
    </lineage>
</organism>
<evidence type="ECO:0000313" key="2">
    <source>
        <dbReference type="EMBL" id="KKN48542.1"/>
    </source>
</evidence>
<protein>
    <submittedName>
        <fullName evidence="2">Uncharacterized protein</fullName>
    </submittedName>
</protein>
<accession>A0A0F9RFX4</accession>
<name>A0A0F9RFX4_9ZZZZ</name>
<reference evidence="2" key="1">
    <citation type="journal article" date="2015" name="Nature">
        <title>Complex archaea that bridge the gap between prokaryotes and eukaryotes.</title>
        <authorList>
            <person name="Spang A."/>
            <person name="Saw J.H."/>
            <person name="Jorgensen S.L."/>
            <person name="Zaremba-Niedzwiedzka K."/>
            <person name="Martijn J."/>
            <person name="Lind A.E."/>
            <person name="van Eijk R."/>
            <person name="Schleper C."/>
            <person name="Guy L."/>
            <person name="Ettema T.J."/>
        </authorList>
    </citation>
    <scope>NUCLEOTIDE SEQUENCE</scope>
</reference>
<dbReference type="EMBL" id="LAZR01001216">
    <property type="protein sequence ID" value="KKN48542.1"/>
    <property type="molecule type" value="Genomic_DNA"/>
</dbReference>
<evidence type="ECO:0000256" key="1">
    <source>
        <dbReference type="SAM" id="Phobius"/>
    </source>
</evidence>
<gene>
    <name evidence="2" type="ORF">LCGC14_0651770</name>
</gene>
<comment type="caution">
    <text evidence="2">The sequence shown here is derived from an EMBL/GenBank/DDBJ whole genome shotgun (WGS) entry which is preliminary data.</text>
</comment>
<feature type="transmembrane region" description="Helical" evidence="1">
    <location>
        <begin position="21"/>
        <end position="41"/>
    </location>
</feature>
<proteinExistence type="predicted"/>
<dbReference type="AlphaFoldDB" id="A0A0F9RFX4"/>
<keyword evidence="1" id="KW-0812">Transmembrane</keyword>
<keyword evidence="1" id="KW-1133">Transmembrane helix</keyword>
<sequence>MSRSIRKVNWTGAPFSNGKNYILYTILAYILVSMIFVLSFYKNV</sequence>